<dbReference type="PROSITE" id="PS52029">
    <property type="entry name" value="LD_TPASE"/>
    <property type="match status" value="1"/>
</dbReference>
<protein>
    <submittedName>
        <fullName evidence="9">Murein L,D-transpeptidase YcbB/YkuD</fullName>
    </submittedName>
</protein>
<evidence type="ECO:0000256" key="1">
    <source>
        <dbReference type="ARBA" id="ARBA00004752"/>
    </source>
</evidence>
<evidence type="ECO:0000256" key="5">
    <source>
        <dbReference type="ARBA" id="ARBA00022984"/>
    </source>
</evidence>
<dbReference type="RefSeq" id="WP_109673744.1">
    <property type="nucleotide sequence ID" value="NZ_QGDT01000003.1"/>
</dbReference>
<comment type="pathway">
    <text evidence="1 7">Cell wall biogenesis; peptidoglycan biosynthesis.</text>
</comment>
<dbReference type="GO" id="GO:0004180">
    <property type="term" value="F:carboxypeptidase activity"/>
    <property type="evidence" value="ECO:0007669"/>
    <property type="project" value="UniProtKB-ARBA"/>
</dbReference>
<dbReference type="Pfam" id="PF20142">
    <property type="entry name" value="Scaffold"/>
    <property type="match status" value="1"/>
</dbReference>
<evidence type="ECO:0000256" key="6">
    <source>
        <dbReference type="ARBA" id="ARBA00023316"/>
    </source>
</evidence>
<dbReference type="InterPro" id="IPR036365">
    <property type="entry name" value="PGBD-like_sf"/>
</dbReference>
<keyword evidence="3" id="KW-0808">Transferase</keyword>
<feature type="domain" description="L,D-TPase catalytic" evidence="8">
    <location>
        <begin position="315"/>
        <end position="470"/>
    </location>
</feature>
<dbReference type="GO" id="GO:0009252">
    <property type="term" value="P:peptidoglycan biosynthetic process"/>
    <property type="evidence" value="ECO:0007669"/>
    <property type="project" value="UniProtKB-UniPathway"/>
</dbReference>
<dbReference type="Gene3D" id="1.10.101.10">
    <property type="entry name" value="PGBD-like superfamily/PGBD"/>
    <property type="match status" value="1"/>
</dbReference>
<dbReference type="GO" id="GO:0016740">
    <property type="term" value="F:transferase activity"/>
    <property type="evidence" value="ECO:0007669"/>
    <property type="project" value="UniProtKB-KW"/>
</dbReference>
<feature type="active site" description="Nucleophile" evidence="7">
    <location>
        <position position="444"/>
    </location>
</feature>
<evidence type="ECO:0000313" key="9">
    <source>
        <dbReference type="EMBL" id="PWJ58810.1"/>
    </source>
</evidence>
<sequence length="533" mass="61640">MIKAALAILSITFLISSCRTTDKEAIVTTRDTTITVSNAYSELFLDSSQVAEYSKFTSAEDSIRLLSFYNQRNFQMAWFFPDGMSEVVTSFLSMQLDYLHYSGDSSLYNPALLASIEALEELERINPRDSNIIHTELALTNQFFKYSQKVYNGDAQLDVHELNWYIPRKKLDLTAFLDSLILNNGKDVARYEPINIQYNLLKNKLSECYAYGDRHWVTLSIKKVLKIKDQDPVLRHIKDRMYFYGDLPHPDTTQLFDSTMLQGVKRFQKRMGLRQDGEIGPAFMREINVPLTTRIQQILINMERMRWLPPTPTSDYLLVNIPEYTLHVYEQGQLAFNMAVVVGSQAHSTVIFSGNVSQIVFSPYWNIPNSILKNEILPGIRRNRNYLAKHNMEWVGNRVRQKPGVRNSLGLVKFLFPNSYNIYLHDTPSKSLFSESTRAFSHGCIRLSEPTRLAEFLLRKDSLWTPARIEEAMQAGKEKYVALPKQDQVPVFIGYFTCWVDQEGELNFRRDIYGHDQKMAKRLFKEAVKNGTE</sequence>
<dbReference type="CDD" id="cd16913">
    <property type="entry name" value="YkuD_like"/>
    <property type="match status" value="1"/>
</dbReference>
<dbReference type="InterPro" id="IPR036366">
    <property type="entry name" value="PGBDSf"/>
</dbReference>
<accession>A0A316APR3</accession>
<evidence type="ECO:0000259" key="8">
    <source>
        <dbReference type="PROSITE" id="PS52029"/>
    </source>
</evidence>
<dbReference type="UniPathway" id="UPA00219"/>
<dbReference type="InterPro" id="IPR002477">
    <property type="entry name" value="Peptidoglycan-bd-like"/>
</dbReference>
<dbReference type="SUPFAM" id="SSF141523">
    <property type="entry name" value="L,D-transpeptidase catalytic domain-like"/>
    <property type="match status" value="1"/>
</dbReference>
<gene>
    <name evidence="9" type="ORF">CLV98_103177</name>
</gene>
<evidence type="ECO:0000256" key="4">
    <source>
        <dbReference type="ARBA" id="ARBA00022960"/>
    </source>
</evidence>
<comment type="caution">
    <text evidence="9">The sequence shown here is derived from an EMBL/GenBank/DDBJ whole genome shotgun (WGS) entry which is preliminary data.</text>
</comment>
<proteinExistence type="inferred from homology"/>
<dbReference type="Proteomes" id="UP000245880">
    <property type="component" value="Unassembled WGS sequence"/>
</dbReference>
<dbReference type="InterPro" id="IPR045380">
    <property type="entry name" value="LD_TPept_scaffold_dom"/>
</dbReference>
<dbReference type="PANTHER" id="PTHR41533:SF2">
    <property type="entry name" value="BLR7131 PROTEIN"/>
    <property type="match status" value="1"/>
</dbReference>
<dbReference type="AlphaFoldDB" id="A0A316APR3"/>
<dbReference type="Pfam" id="PF01471">
    <property type="entry name" value="PG_binding_1"/>
    <property type="match status" value="1"/>
</dbReference>
<feature type="active site" description="Proton donor/acceptor" evidence="7">
    <location>
        <position position="425"/>
    </location>
</feature>
<dbReference type="GO" id="GO:0071555">
    <property type="term" value="P:cell wall organization"/>
    <property type="evidence" value="ECO:0007669"/>
    <property type="project" value="UniProtKB-UniRule"/>
</dbReference>
<evidence type="ECO:0000256" key="3">
    <source>
        <dbReference type="ARBA" id="ARBA00022679"/>
    </source>
</evidence>
<dbReference type="InterPro" id="IPR038063">
    <property type="entry name" value="Transpep_catalytic_dom"/>
</dbReference>
<evidence type="ECO:0000256" key="2">
    <source>
        <dbReference type="ARBA" id="ARBA00005992"/>
    </source>
</evidence>
<dbReference type="SUPFAM" id="SSF47090">
    <property type="entry name" value="PGBD-like"/>
    <property type="match status" value="1"/>
</dbReference>
<comment type="similarity">
    <text evidence="2">Belongs to the YkuD family.</text>
</comment>
<dbReference type="InterPro" id="IPR005490">
    <property type="entry name" value="LD_TPept_cat_dom"/>
</dbReference>
<name>A0A316APR3_9BACT</name>
<evidence type="ECO:0000313" key="10">
    <source>
        <dbReference type="Proteomes" id="UP000245880"/>
    </source>
</evidence>
<dbReference type="EMBL" id="QGDT01000003">
    <property type="protein sequence ID" value="PWJ58810.1"/>
    <property type="molecule type" value="Genomic_DNA"/>
</dbReference>
<keyword evidence="6 7" id="KW-0961">Cell wall biogenesis/degradation</keyword>
<keyword evidence="5 7" id="KW-0573">Peptidoglycan synthesis</keyword>
<keyword evidence="10" id="KW-1185">Reference proteome</keyword>
<organism evidence="9 10">
    <name type="scientific">Dyadobacter jejuensis</name>
    <dbReference type="NCBI Taxonomy" id="1082580"/>
    <lineage>
        <taxon>Bacteria</taxon>
        <taxon>Pseudomonadati</taxon>
        <taxon>Bacteroidota</taxon>
        <taxon>Cytophagia</taxon>
        <taxon>Cytophagales</taxon>
        <taxon>Spirosomataceae</taxon>
        <taxon>Dyadobacter</taxon>
    </lineage>
</organism>
<dbReference type="InterPro" id="IPR052905">
    <property type="entry name" value="LD-transpeptidase_YkuD-like"/>
</dbReference>
<reference evidence="9 10" key="1">
    <citation type="submission" date="2018-03" db="EMBL/GenBank/DDBJ databases">
        <title>Genomic Encyclopedia of Archaeal and Bacterial Type Strains, Phase II (KMG-II): from individual species to whole genera.</title>
        <authorList>
            <person name="Goeker M."/>
        </authorList>
    </citation>
    <scope>NUCLEOTIDE SEQUENCE [LARGE SCALE GENOMIC DNA]</scope>
    <source>
        <strain evidence="9 10">DSM 100346</strain>
    </source>
</reference>
<keyword evidence="4 7" id="KW-0133">Cell shape</keyword>
<dbReference type="Pfam" id="PF03734">
    <property type="entry name" value="YkuD"/>
    <property type="match status" value="1"/>
</dbReference>
<dbReference type="PANTHER" id="PTHR41533">
    <property type="entry name" value="L,D-TRANSPEPTIDASE HI_1667-RELATED"/>
    <property type="match status" value="1"/>
</dbReference>
<dbReference type="GO" id="GO:0008360">
    <property type="term" value="P:regulation of cell shape"/>
    <property type="evidence" value="ECO:0007669"/>
    <property type="project" value="UniProtKB-UniRule"/>
</dbReference>
<dbReference type="Gene3D" id="2.40.440.10">
    <property type="entry name" value="L,D-transpeptidase catalytic domain-like"/>
    <property type="match status" value="1"/>
</dbReference>
<dbReference type="OrthoDB" id="9778545at2"/>
<dbReference type="PROSITE" id="PS51257">
    <property type="entry name" value="PROKAR_LIPOPROTEIN"/>
    <property type="match status" value="1"/>
</dbReference>
<evidence type="ECO:0000256" key="7">
    <source>
        <dbReference type="PROSITE-ProRule" id="PRU01373"/>
    </source>
</evidence>